<evidence type="ECO:0000256" key="2">
    <source>
        <dbReference type="ARBA" id="ARBA00019841"/>
    </source>
</evidence>
<reference evidence="9" key="1">
    <citation type="submission" date="2022-10" db="EMBL/GenBank/DDBJ databases">
        <title>The WGS of Solirubrobacter sp. CPCC 204708.</title>
        <authorList>
            <person name="Jiang Z."/>
        </authorList>
    </citation>
    <scope>NUCLEOTIDE SEQUENCE</scope>
    <source>
        <strain evidence="9">CPCC 204708</strain>
    </source>
</reference>
<accession>A0ABT4RGS5</accession>
<dbReference type="Gene3D" id="3.90.1640.30">
    <property type="match status" value="1"/>
</dbReference>
<dbReference type="Proteomes" id="UP001147700">
    <property type="component" value="Unassembled WGS sequence"/>
</dbReference>
<name>A0ABT4RGS5_9ACTN</name>
<evidence type="ECO:0000256" key="3">
    <source>
        <dbReference type="ARBA" id="ARBA00022722"/>
    </source>
</evidence>
<dbReference type="RefSeq" id="WP_238931242.1">
    <property type="nucleotide sequence ID" value="NZ_JAPCID010000011.1"/>
</dbReference>
<dbReference type="InterPro" id="IPR041122">
    <property type="entry name" value="RecJ_OB"/>
</dbReference>
<dbReference type="PANTHER" id="PTHR30255:SF2">
    <property type="entry name" value="SINGLE-STRANDED-DNA-SPECIFIC EXONUCLEASE RECJ"/>
    <property type="match status" value="1"/>
</dbReference>
<organism evidence="9 10">
    <name type="scientific">Solirubrobacter deserti</name>
    <dbReference type="NCBI Taxonomy" id="2282478"/>
    <lineage>
        <taxon>Bacteria</taxon>
        <taxon>Bacillati</taxon>
        <taxon>Actinomycetota</taxon>
        <taxon>Thermoleophilia</taxon>
        <taxon>Solirubrobacterales</taxon>
        <taxon>Solirubrobacteraceae</taxon>
        <taxon>Solirubrobacter</taxon>
    </lineage>
</organism>
<dbReference type="EMBL" id="JAPCID010000011">
    <property type="protein sequence ID" value="MDA0137739.1"/>
    <property type="molecule type" value="Genomic_DNA"/>
</dbReference>
<feature type="domain" description="DHHA1" evidence="7">
    <location>
        <begin position="339"/>
        <end position="428"/>
    </location>
</feature>
<proteinExistence type="inferred from homology"/>
<dbReference type="GO" id="GO:0004527">
    <property type="term" value="F:exonuclease activity"/>
    <property type="evidence" value="ECO:0007669"/>
    <property type="project" value="UniProtKB-KW"/>
</dbReference>
<comment type="caution">
    <text evidence="9">The sequence shown here is derived from an EMBL/GenBank/DDBJ whole genome shotgun (WGS) entry which is preliminary data.</text>
</comment>
<evidence type="ECO:0000256" key="1">
    <source>
        <dbReference type="ARBA" id="ARBA00005915"/>
    </source>
</evidence>
<keyword evidence="4" id="KW-0378">Hydrolase</keyword>
<keyword evidence="5 9" id="KW-0269">Exonuclease</keyword>
<sequence>MSVAPYEFAAAARLAAELSCSHVLAQVLVRRGLGEPEAARTFLAAGVRHGLEEWPGLMEVAERILGHVRRGARITVHGDYDVDGVCSTAILVRALRTLGADVDWYLPSRIDDGYGLALATVEKLAARGTNLLITVDCAVTAVDEVAAAQALGLEVIVTDHHSPRADGRLPEAPIVHPRVNGYPCPELCAAGVAHKLAMALLAANGMDPNWAEEDLDLVALATVADVVPLQGENRRLVREGLKALAATRKVGLRALMDVARVDPSGLDESAIGFRLGPRLNASGRLYRADAGLELLLTEDRERARAVAAELDAVNTERRDVETRIRFEAEALVAEHPEGNALVLAAEGWHPGVIGIVASRIAERHHRPAVLIALEGEEGSGSGRSIPRFDLLGGLNASAQHLLRHGGHKAAAGLTIAADQVDAFRAAFLAHANEVLSEEDLRPEVRVDAVAQGDALTMDLAEELQQLAPFGAGNPPITLLVPSAHLINPEPMSEGRHVRFTLSAGGAKSRCVAFGNGGTLPVEPDEPADAAVRLEIDRWNGAVSPKLVLRRAQRCSAAPIELVGESAFAPGLLREFDRDLAAWDESGGGAAARLAAPAHAGHAAPAHGHAAHGLAAPNRLTRDLRGSGIAGLLGDLVASGEPVLAVTAHAPHRARVLAERVGGFALTSWAALEDAPELADRYVHLVAVDPPTRHAVLRGEGWTHLAWGTSELDFALRIHEWDFALRDPLTAVFRALRECRGCSGEAAEQLLRGEGPQPRSAALAGRVVRVLSELGLVSFDREGPGLQVAENPQRTALENSAAYVAYQRRLEDGRRFLTSANMRRQAA</sequence>
<dbReference type="Pfam" id="PF02272">
    <property type="entry name" value="DHHA1"/>
    <property type="match status" value="1"/>
</dbReference>
<feature type="domain" description="RecJ OB" evidence="8">
    <location>
        <begin position="446"/>
        <end position="549"/>
    </location>
</feature>
<protein>
    <recommendedName>
        <fullName evidence="2">Single-stranded-DNA-specific exonuclease RecJ</fullName>
    </recommendedName>
</protein>
<evidence type="ECO:0000259" key="7">
    <source>
        <dbReference type="Pfam" id="PF02272"/>
    </source>
</evidence>
<dbReference type="SUPFAM" id="SSF64182">
    <property type="entry name" value="DHH phosphoesterases"/>
    <property type="match status" value="1"/>
</dbReference>
<dbReference type="Pfam" id="PF01368">
    <property type="entry name" value="DHH"/>
    <property type="match status" value="1"/>
</dbReference>
<keyword evidence="3" id="KW-0540">Nuclease</keyword>
<comment type="similarity">
    <text evidence="1">Belongs to the RecJ family.</text>
</comment>
<dbReference type="InterPro" id="IPR001667">
    <property type="entry name" value="DDH_dom"/>
</dbReference>
<dbReference type="PANTHER" id="PTHR30255">
    <property type="entry name" value="SINGLE-STRANDED-DNA-SPECIFIC EXONUCLEASE RECJ"/>
    <property type="match status" value="1"/>
</dbReference>
<feature type="domain" description="DDH" evidence="6">
    <location>
        <begin position="73"/>
        <end position="222"/>
    </location>
</feature>
<evidence type="ECO:0000256" key="5">
    <source>
        <dbReference type="ARBA" id="ARBA00022839"/>
    </source>
</evidence>
<gene>
    <name evidence="9" type="primary">recJ</name>
    <name evidence="9" type="ORF">OJ962_09535</name>
</gene>
<dbReference type="InterPro" id="IPR004610">
    <property type="entry name" value="RecJ"/>
</dbReference>
<dbReference type="InterPro" id="IPR051673">
    <property type="entry name" value="SSDNA_exonuclease_RecJ"/>
</dbReference>
<dbReference type="InterPro" id="IPR038763">
    <property type="entry name" value="DHH_sf"/>
</dbReference>
<keyword evidence="10" id="KW-1185">Reference proteome</keyword>
<evidence type="ECO:0000313" key="9">
    <source>
        <dbReference type="EMBL" id="MDA0137739.1"/>
    </source>
</evidence>
<dbReference type="Gene3D" id="3.10.310.30">
    <property type="match status" value="1"/>
</dbReference>
<evidence type="ECO:0000313" key="10">
    <source>
        <dbReference type="Proteomes" id="UP001147700"/>
    </source>
</evidence>
<evidence type="ECO:0000259" key="8">
    <source>
        <dbReference type="Pfam" id="PF17768"/>
    </source>
</evidence>
<evidence type="ECO:0000259" key="6">
    <source>
        <dbReference type="Pfam" id="PF01368"/>
    </source>
</evidence>
<dbReference type="InterPro" id="IPR003156">
    <property type="entry name" value="DHHA1_dom"/>
</dbReference>
<dbReference type="NCBIfam" id="TIGR00644">
    <property type="entry name" value="recJ"/>
    <property type="match status" value="1"/>
</dbReference>
<evidence type="ECO:0000256" key="4">
    <source>
        <dbReference type="ARBA" id="ARBA00022801"/>
    </source>
</evidence>
<dbReference type="Pfam" id="PF17768">
    <property type="entry name" value="RecJ_OB"/>
    <property type="match status" value="1"/>
</dbReference>